<evidence type="ECO:0000313" key="3">
    <source>
        <dbReference type="EMBL" id="BBX02658.1"/>
    </source>
</evidence>
<evidence type="ECO:0000313" key="4">
    <source>
        <dbReference type="Proteomes" id="UP000466681"/>
    </source>
</evidence>
<gene>
    <name evidence="3" type="ORF">MMOR_35940</name>
</gene>
<protein>
    <recommendedName>
        <fullName evidence="2">DUF732 domain-containing protein</fullName>
    </recommendedName>
</protein>
<dbReference type="Proteomes" id="UP000466681">
    <property type="component" value="Chromosome"/>
</dbReference>
<dbReference type="InterPro" id="IPR007969">
    <property type="entry name" value="DUF732"/>
</dbReference>
<keyword evidence="1" id="KW-0732">Signal</keyword>
<reference evidence="3 4" key="1">
    <citation type="journal article" date="2019" name="Emerg. Microbes Infect.">
        <title>Comprehensive subspecies identification of 175 nontuberculous mycobacteria species based on 7547 genomic profiles.</title>
        <authorList>
            <person name="Matsumoto Y."/>
            <person name="Kinjo T."/>
            <person name="Motooka D."/>
            <person name="Nabeya D."/>
            <person name="Jung N."/>
            <person name="Uechi K."/>
            <person name="Horii T."/>
            <person name="Iida T."/>
            <person name="Fujita J."/>
            <person name="Nakamura S."/>
        </authorList>
    </citation>
    <scope>NUCLEOTIDE SEQUENCE [LARGE SCALE GENOMIC DNA]</scope>
    <source>
        <strain evidence="3 4">JCM 6375</strain>
    </source>
</reference>
<keyword evidence="4" id="KW-1185">Reference proteome</keyword>
<dbReference type="RefSeq" id="WP_083151185.1">
    <property type="nucleotide sequence ID" value="NZ_AP022560.1"/>
</dbReference>
<accession>A0AAD1M747</accession>
<dbReference type="AlphaFoldDB" id="A0AAD1M747"/>
<sequence>MKKLVVASFATLALGLAVAAPAYADQDSFIVDLANNGWDGPVDAAVALGNQICSDIANGVPESETLQTISDNTTDGVEPKDAKTFYEAAANNLC</sequence>
<dbReference type="Pfam" id="PF05305">
    <property type="entry name" value="DUF732"/>
    <property type="match status" value="1"/>
</dbReference>
<evidence type="ECO:0000259" key="2">
    <source>
        <dbReference type="Pfam" id="PF05305"/>
    </source>
</evidence>
<feature type="domain" description="DUF732" evidence="2">
    <location>
        <begin position="25"/>
        <end position="94"/>
    </location>
</feature>
<organism evidence="3 4">
    <name type="scientific">Mycolicibacterium moriokaense</name>
    <dbReference type="NCBI Taxonomy" id="39691"/>
    <lineage>
        <taxon>Bacteria</taxon>
        <taxon>Bacillati</taxon>
        <taxon>Actinomycetota</taxon>
        <taxon>Actinomycetes</taxon>
        <taxon>Mycobacteriales</taxon>
        <taxon>Mycobacteriaceae</taxon>
        <taxon>Mycolicibacterium</taxon>
    </lineage>
</organism>
<dbReference type="EMBL" id="AP022560">
    <property type="protein sequence ID" value="BBX02658.1"/>
    <property type="molecule type" value="Genomic_DNA"/>
</dbReference>
<feature type="signal peptide" evidence="1">
    <location>
        <begin position="1"/>
        <end position="24"/>
    </location>
</feature>
<name>A0AAD1M747_9MYCO</name>
<feature type="chain" id="PRO_5041960181" description="DUF732 domain-containing protein" evidence="1">
    <location>
        <begin position="25"/>
        <end position="94"/>
    </location>
</feature>
<dbReference type="KEGG" id="mmor:MMOR_35940"/>
<proteinExistence type="predicted"/>
<evidence type="ECO:0000256" key="1">
    <source>
        <dbReference type="SAM" id="SignalP"/>
    </source>
</evidence>